<organism evidence="2 3">
    <name type="scientific">Lacinutrix gracilariae</name>
    <dbReference type="NCBI Taxonomy" id="1747198"/>
    <lineage>
        <taxon>Bacteria</taxon>
        <taxon>Pseudomonadati</taxon>
        <taxon>Bacteroidota</taxon>
        <taxon>Flavobacteriia</taxon>
        <taxon>Flavobacteriales</taxon>
        <taxon>Flavobacteriaceae</taxon>
        <taxon>Lacinutrix</taxon>
    </lineage>
</organism>
<evidence type="ECO:0000313" key="2">
    <source>
        <dbReference type="EMBL" id="MFD2541434.1"/>
    </source>
</evidence>
<dbReference type="InterPro" id="IPR026881">
    <property type="entry name" value="WYL_dom"/>
</dbReference>
<comment type="caution">
    <text evidence="2">The sequence shown here is derived from an EMBL/GenBank/DDBJ whole genome shotgun (WGS) entry which is preliminary data.</text>
</comment>
<dbReference type="Proteomes" id="UP001597467">
    <property type="component" value="Unassembled WGS sequence"/>
</dbReference>
<accession>A0ABW5K011</accession>
<feature type="domain" description="WYL" evidence="1">
    <location>
        <begin position="145"/>
        <end position="212"/>
    </location>
</feature>
<dbReference type="PANTHER" id="PTHR34580:SF9">
    <property type="entry name" value="SLL5097 PROTEIN"/>
    <property type="match status" value="1"/>
</dbReference>
<dbReference type="PANTHER" id="PTHR34580">
    <property type="match status" value="1"/>
</dbReference>
<keyword evidence="3" id="KW-1185">Reference proteome</keyword>
<dbReference type="InterPro" id="IPR051534">
    <property type="entry name" value="CBASS_pafABC_assoc_protein"/>
</dbReference>
<dbReference type="EMBL" id="JBHULM010000007">
    <property type="protein sequence ID" value="MFD2541434.1"/>
    <property type="molecule type" value="Genomic_DNA"/>
</dbReference>
<dbReference type="Pfam" id="PF13280">
    <property type="entry name" value="WYL"/>
    <property type="match status" value="1"/>
</dbReference>
<gene>
    <name evidence="2" type="ORF">ACFSSB_03820</name>
</gene>
<protein>
    <submittedName>
        <fullName evidence="2">Helix-turn-helix transcriptional regulator</fullName>
    </submittedName>
</protein>
<dbReference type="RefSeq" id="WP_379901138.1">
    <property type="nucleotide sequence ID" value="NZ_JBHULM010000007.1"/>
</dbReference>
<sequence length="327" mass="38774">MEKFIDKITARIKEYLETEANQRIKLNTSEISKRQQLILKKLRKGNFSFDEIQTYLEYESDIQSLDLILSQRTLQRDLKIIYSVYGVEIKYDRSLRKYRIFNDEQSIIQQRLLEAVDIYNALSLKEKFSNKLIFELREPQGTQYISVFLKAIENKKQIKFDYQKFWNDKSAERIIKPNALKEHKNRWYVIGNDVNHKEPRIFGLDRIQNLEVTNIDFKFEEIDVLAMFEHSFGIISPNNIKPINIELTFTSFQAKYIKSLPLHHSQQILNEDTEKVAFSLFLVPTFDFIMELLSFGSNLMDIKPKSLKNQIIQEHIKSLNNLQSTKS</sequence>
<reference evidence="3" key="1">
    <citation type="journal article" date="2019" name="Int. J. Syst. Evol. Microbiol.">
        <title>The Global Catalogue of Microorganisms (GCM) 10K type strain sequencing project: providing services to taxonomists for standard genome sequencing and annotation.</title>
        <authorList>
            <consortium name="The Broad Institute Genomics Platform"/>
            <consortium name="The Broad Institute Genome Sequencing Center for Infectious Disease"/>
            <person name="Wu L."/>
            <person name="Ma J."/>
        </authorList>
    </citation>
    <scope>NUCLEOTIDE SEQUENCE [LARGE SCALE GENOMIC DNA]</scope>
    <source>
        <strain evidence="3">KCTC 42808</strain>
    </source>
</reference>
<evidence type="ECO:0000259" key="1">
    <source>
        <dbReference type="Pfam" id="PF13280"/>
    </source>
</evidence>
<proteinExistence type="predicted"/>
<name>A0ABW5K011_9FLAO</name>
<evidence type="ECO:0000313" key="3">
    <source>
        <dbReference type="Proteomes" id="UP001597467"/>
    </source>
</evidence>
<dbReference type="PROSITE" id="PS52050">
    <property type="entry name" value="WYL"/>
    <property type="match status" value="1"/>
</dbReference>